<dbReference type="InterPro" id="IPR011989">
    <property type="entry name" value="ARM-like"/>
</dbReference>
<comment type="subcellular location">
    <subcellularLocation>
        <location evidence="1">Nucleus</location>
    </subcellularLocation>
</comment>
<reference evidence="6" key="1">
    <citation type="submission" date="2023-11" db="EMBL/GenBank/DDBJ databases">
        <authorList>
            <person name="Alioto T."/>
            <person name="Alioto T."/>
            <person name="Gomez Garrido J."/>
        </authorList>
    </citation>
    <scope>NUCLEOTIDE SEQUENCE</scope>
</reference>
<dbReference type="Gene3D" id="1.25.10.10">
    <property type="entry name" value="Leucine-rich Repeat Variant"/>
    <property type="match status" value="1"/>
</dbReference>
<dbReference type="PANTHER" id="PTHR12363">
    <property type="entry name" value="TRANSPORTIN 3 AND IMPORTIN 13"/>
    <property type="match status" value="1"/>
</dbReference>
<keyword evidence="4" id="KW-0653">Protein transport</keyword>
<gene>
    <name evidence="6" type="ORF">LECACI_7A003132</name>
</gene>
<dbReference type="GO" id="GO:0005634">
    <property type="term" value="C:nucleus"/>
    <property type="evidence" value="ECO:0007669"/>
    <property type="project" value="UniProtKB-SubCell"/>
</dbReference>
<organism evidence="6 7">
    <name type="scientific">Lecanosticta acicola</name>
    <dbReference type="NCBI Taxonomy" id="111012"/>
    <lineage>
        <taxon>Eukaryota</taxon>
        <taxon>Fungi</taxon>
        <taxon>Dikarya</taxon>
        <taxon>Ascomycota</taxon>
        <taxon>Pezizomycotina</taxon>
        <taxon>Dothideomycetes</taxon>
        <taxon>Dothideomycetidae</taxon>
        <taxon>Mycosphaerellales</taxon>
        <taxon>Mycosphaerellaceae</taxon>
        <taxon>Lecanosticta</taxon>
    </lineage>
</organism>
<dbReference type="InterPro" id="IPR016024">
    <property type="entry name" value="ARM-type_fold"/>
</dbReference>
<keyword evidence="5" id="KW-0539">Nucleus</keyword>
<accession>A0AAI8YW80</accession>
<keyword evidence="3" id="KW-0813">Transport</keyword>
<name>A0AAI8YW80_9PEZI</name>
<dbReference type="AlphaFoldDB" id="A0AAI8YW80"/>
<dbReference type="GO" id="GO:0005737">
    <property type="term" value="C:cytoplasm"/>
    <property type="evidence" value="ECO:0007669"/>
    <property type="project" value="TreeGrafter"/>
</dbReference>
<evidence type="ECO:0000256" key="4">
    <source>
        <dbReference type="ARBA" id="ARBA00022927"/>
    </source>
</evidence>
<dbReference type="Proteomes" id="UP001296104">
    <property type="component" value="Unassembled WGS sequence"/>
</dbReference>
<evidence type="ECO:0000256" key="5">
    <source>
        <dbReference type="ARBA" id="ARBA00023242"/>
    </source>
</evidence>
<dbReference type="PANTHER" id="PTHR12363:SF33">
    <property type="entry name" value="IMPORTIN-13"/>
    <property type="match status" value="1"/>
</dbReference>
<proteinExistence type="inferred from homology"/>
<evidence type="ECO:0000256" key="3">
    <source>
        <dbReference type="ARBA" id="ARBA00022448"/>
    </source>
</evidence>
<comment type="caution">
    <text evidence="6">The sequence shown here is derived from an EMBL/GenBank/DDBJ whole genome shotgun (WGS) entry which is preliminary data.</text>
</comment>
<evidence type="ECO:0000313" key="7">
    <source>
        <dbReference type="Proteomes" id="UP001296104"/>
    </source>
</evidence>
<dbReference type="Pfam" id="PF24140">
    <property type="entry name" value="TPR_TNPO3_IPO13_3rd"/>
    <property type="match status" value="1"/>
</dbReference>
<comment type="similarity">
    <text evidence="2">Belongs to the importin beta family.</text>
</comment>
<dbReference type="InterPro" id="IPR057942">
    <property type="entry name" value="TPR_TNPO3_IPO13_3rd"/>
</dbReference>
<protein>
    <submittedName>
        <fullName evidence="6">ARM repeat-containing</fullName>
    </submittedName>
</protein>
<evidence type="ECO:0000256" key="2">
    <source>
        <dbReference type="ARBA" id="ARBA00007991"/>
    </source>
</evidence>
<sequence length="1005" mass="111353">MANVNGAGAVPVPTSIEDVEQMIKTLYAGSTPSVVAGLDRQLKALQTSSEGWQMADALMRSDNDKVRFFGVLTFQVKLNNDGAKLDAETAQTVLMRLLSWTAQLSHAGETHMVLRKLSNALTTYFMRSPMSWRRPLLHLAASLQQGNAVPAEHLPNSPDALERLLQVLSERQLQSLIGLSSALATEAEKLDNAAQTTRQKQDQMLEVVEDASKVMHFASRQPLGPQSGNFKAENLSCFLNWVNYAQPLWTNSHPEALGYLRNLVTGLAAHLMDPILQHEAMDVFRDILETFTSFFQLPHMVLLAEIIYEHVRPGMLQGLQAQEPEVLPAAQMVIAYGVANVKEIVEEQYRVHGSKEVIQLLLAILEAPGYPGDDDEVSLHSIEFWNTYIEYINEARYSSDEEAQPAWLEHAKAVCMRLSMLLWSKSRTPPQEVAQDWSDAEHDAFKEFRMDAADLLLSLFILLGNEMLQQYITLILNALASEAWLDVEAGLCCINSLADNVLEDPESERLLVQVFSSPLFREIADFDKNIPSQARRTAIDTLGKYGGYIERHAEFLPDTLRFLFASLETQGFHLSASKSIDSLCSACRGSLTGELDGFITQYKQFSQSETSEPYTNQRVIGGIAAIVQAVAPESAKAQPLSALLDIVDTMVDVAKQYVAQSNHDLAHDHGVSAIDCLVRMGKSLQIPDDVPVVVLDDDEKPKDQSSFWLSETGQGIQHRILGICNTVLQSFPASGEVVDSVCGVFKSGFAETEPGPFVFPPDFCVIFLEQCTVATPRVEAVLSMVMKLLVQHSRQSSPRIDALAGRIYRKTATFIQALGQSSQDPAIAQCCIDVFYRMIPRYSNILVDVGSSGELVQPILDFTLRAIEGPDLFPKRAAAEFWTAIIKPQDVAADPAVRERSEQVFTAYGPQLVQILVNQYAGQAQRSELDQLCEPLKVLVTRPQAKSWLEAALSTEAVQRSSENVDKRRFLQTILGLRGDGRKTKEAVKRFWAACRGTVASYDIG</sequence>
<evidence type="ECO:0000313" key="6">
    <source>
        <dbReference type="EMBL" id="CAK3942992.1"/>
    </source>
</evidence>
<dbReference type="EMBL" id="CAVMBE010000014">
    <property type="protein sequence ID" value="CAK3942992.1"/>
    <property type="molecule type" value="Genomic_DNA"/>
</dbReference>
<dbReference type="InterPro" id="IPR051345">
    <property type="entry name" value="Importin_beta-like_NTR"/>
</dbReference>
<dbReference type="GO" id="GO:0006606">
    <property type="term" value="P:protein import into nucleus"/>
    <property type="evidence" value="ECO:0007669"/>
    <property type="project" value="TreeGrafter"/>
</dbReference>
<evidence type="ECO:0000256" key="1">
    <source>
        <dbReference type="ARBA" id="ARBA00004123"/>
    </source>
</evidence>
<dbReference type="SUPFAM" id="SSF48371">
    <property type="entry name" value="ARM repeat"/>
    <property type="match status" value="1"/>
</dbReference>
<keyword evidence="7" id="KW-1185">Reference proteome</keyword>